<dbReference type="EMBL" id="CAJNJA010066774">
    <property type="protein sequence ID" value="CAE7890398.1"/>
    <property type="molecule type" value="Genomic_DNA"/>
</dbReference>
<feature type="compositionally biased region" description="Polar residues" evidence="1">
    <location>
        <begin position="71"/>
        <end position="90"/>
    </location>
</feature>
<dbReference type="OrthoDB" id="426316at2759"/>
<organism evidence="2 3">
    <name type="scientific">Symbiodinium necroappetens</name>
    <dbReference type="NCBI Taxonomy" id="1628268"/>
    <lineage>
        <taxon>Eukaryota</taxon>
        <taxon>Sar</taxon>
        <taxon>Alveolata</taxon>
        <taxon>Dinophyceae</taxon>
        <taxon>Suessiales</taxon>
        <taxon>Symbiodiniaceae</taxon>
        <taxon>Symbiodinium</taxon>
    </lineage>
</organism>
<feature type="region of interest" description="Disordered" evidence="1">
    <location>
        <begin position="71"/>
        <end position="101"/>
    </location>
</feature>
<dbReference type="AlphaFoldDB" id="A0A813B5C4"/>
<accession>A0A813B5C4</accession>
<dbReference type="Gene3D" id="2.130.10.30">
    <property type="entry name" value="Regulator of chromosome condensation 1/beta-lactamase-inhibitor protein II"/>
    <property type="match status" value="1"/>
</dbReference>
<keyword evidence="3" id="KW-1185">Reference proteome</keyword>
<dbReference type="InterPro" id="IPR009091">
    <property type="entry name" value="RCC1/BLIP-II"/>
</dbReference>
<reference evidence="2" key="1">
    <citation type="submission" date="2021-02" db="EMBL/GenBank/DDBJ databases">
        <authorList>
            <person name="Dougan E. K."/>
            <person name="Rhodes N."/>
            <person name="Thang M."/>
            <person name="Chan C."/>
        </authorList>
    </citation>
    <scope>NUCLEOTIDE SEQUENCE</scope>
</reference>
<sequence>MCLPIFDIPIAQCTLSRFRVGGSPAGRTGICGDGVPATGMVRRNLRNLSWSRRPVVSQLLRAAHPTQLSSWTAGSTRTAPTVMGRNSQGQAPDGHQPFPQSISLGGNHSAVITEGGVLWTWGYGGSFWYGGGALGLGKRSEVDSPEMVMSFVNHGMEVEQVPAPFPRLVASMQMNAMHNAAGLDDTAIEATANQLDMKHTGSASNHRWRWIQNGRTYLADSRLSWGMAVVRGEMKRLAPAQIFDLMGQLSTDENGTLQAPSIANAAVETTRITVPSFQTTLSPQQPSATSISASPSSTSIILVPTTNPTSTTSTPVPVSKPALSNDMPSVFFLADQQSLLRSNTKCPPEVRVSEWNGRIGNHFFQVSQAIVAALFCHITRVKFPPHISTRYQQQDGLLDMPEELTLPGVDRHEELKVPNSCPKQLTHKWYHQHCQMVPAWHHQQVMHKFLWPYLGQNLTDLVHSPQESAADGVLTIHLRADDIRQYGRYEWAQPPCSMYQKIISDYGYKTLMVVAKSNPVTRRSDAACDSWLVDYGRLHGIKILRPKDISLAGDLATMIRAKNFVLSFSSFSLSTALLSNDLQEVGTSFGSSYPASQSAHPLVMYRRRDAKWHSILHAIVNCNVWTGVTLYEYNTSLQEERKGSPSEWLKTFPLDQITGPFTCQYGSDIQPEI</sequence>
<gene>
    <name evidence="2" type="primary">deoC</name>
    <name evidence="2" type="ORF">SNEC2469_LOCUS29560</name>
</gene>
<evidence type="ECO:0000313" key="3">
    <source>
        <dbReference type="Proteomes" id="UP000601435"/>
    </source>
</evidence>
<dbReference type="Proteomes" id="UP000601435">
    <property type="component" value="Unassembled WGS sequence"/>
</dbReference>
<protein>
    <submittedName>
        <fullName evidence="2">DeoC protein</fullName>
    </submittedName>
</protein>
<evidence type="ECO:0000313" key="2">
    <source>
        <dbReference type="EMBL" id="CAE7890398.1"/>
    </source>
</evidence>
<dbReference type="SUPFAM" id="SSF50985">
    <property type="entry name" value="RCC1/BLIP-II"/>
    <property type="match status" value="1"/>
</dbReference>
<proteinExistence type="predicted"/>
<name>A0A813B5C4_9DINO</name>
<evidence type="ECO:0000256" key="1">
    <source>
        <dbReference type="SAM" id="MobiDB-lite"/>
    </source>
</evidence>
<comment type="caution">
    <text evidence="2">The sequence shown here is derived from an EMBL/GenBank/DDBJ whole genome shotgun (WGS) entry which is preliminary data.</text>
</comment>